<feature type="transmembrane region" description="Helical" evidence="2">
    <location>
        <begin position="20"/>
        <end position="40"/>
    </location>
</feature>
<evidence type="ECO:0000256" key="2">
    <source>
        <dbReference type="SAM" id="Phobius"/>
    </source>
</evidence>
<dbReference type="InterPro" id="IPR025646">
    <property type="entry name" value="DUF4350"/>
</dbReference>
<keyword evidence="2" id="KW-0472">Membrane</keyword>
<evidence type="ECO:0000256" key="1">
    <source>
        <dbReference type="SAM" id="MobiDB-lite"/>
    </source>
</evidence>
<dbReference type="Pfam" id="PF14258">
    <property type="entry name" value="DUF4350"/>
    <property type="match status" value="1"/>
</dbReference>
<dbReference type="RefSeq" id="WP_200241994.1">
    <property type="nucleotide sequence ID" value="NZ_NRRV01000086.1"/>
</dbReference>
<proteinExistence type="predicted"/>
<keyword evidence="5" id="KW-1185">Reference proteome</keyword>
<feature type="domain" description="DUF4350" evidence="3">
    <location>
        <begin position="58"/>
        <end position="238"/>
    </location>
</feature>
<evidence type="ECO:0000259" key="3">
    <source>
        <dbReference type="Pfam" id="PF14258"/>
    </source>
</evidence>
<dbReference type="EMBL" id="NRRV01000086">
    <property type="protein sequence ID" value="MBK1633448.1"/>
    <property type="molecule type" value="Genomic_DNA"/>
</dbReference>
<keyword evidence="2" id="KW-1133">Transmembrane helix</keyword>
<evidence type="ECO:0000313" key="5">
    <source>
        <dbReference type="Proteomes" id="UP000748752"/>
    </source>
</evidence>
<name>A0ABS1CP45_9GAMM</name>
<feature type="region of interest" description="Disordered" evidence="1">
    <location>
        <begin position="394"/>
        <end position="432"/>
    </location>
</feature>
<feature type="compositionally biased region" description="Basic and acidic residues" evidence="1">
    <location>
        <begin position="410"/>
        <end position="425"/>
    </location>
</feature>
<evidence type="ECO:0000313" key="4">
    <source>
        <dbReference type="EMBL" id="MBK1633448.1"/>
    </source>
</evidence>
<organism evidence="4 5">
    <name type="scientific">Thiohalocapsa halophila</name>
    <dbReference type="NCBI Taxonomy" id="69359"/>
    <lineage>
        <taxon>Bacteria</taxon>
        <taxon>Pseudomonadati</taxon>
        <taxon>Pseudomonadota</taxon>
        <taxon>Gammaproteobacteria</taxon>
        <taxon>Chromatiales</taxon>
        <taxon>Chromatiaceae</taxon>
        <taxon>Thiohalocapsa</taxon>
    </lineage>
</organism>
<accession>A0ABS1CP45</accession>
<feature type="transmembrane region" description="Helical" evidence="2">
    <location>
        <begin position="261"/>
        <end position="282"/>
    </location>
</feature>
<keyword evidence="2" id="KW-0812">Transmembrane</keyword>
<reference evidence="4 5" key="1">
    <citation type="journal article" date="2020" name="Microorganisms">
        <title>Osmotic Adaptation and Compatible Solute Biosynthesis of Phototrophic Bacteria as Revealed from Genome Analyses.</title>
        <authorList>
            <person name="Imhoff J.F."/>
            <person name="Rahn T."/>
            <person name="Kunzel S."/>
            <person name="Keller A."/>
            <person name="Neulinger S.C."/>
        </authorList>
    </citation>
    <scope>NUCLEOTIDE SEQUENCE [LARGE SCALE GENOMIC DNA]</scope>
    <source>
        <strain evidence="4 5">DSM 6210</strain>
    </source>
</reference>
<gene>
    <name evidence="4" type="ORF">CKO31_22395</name>
</gene>
<protein>
    <recommendedName>
        <fullName evidence="3">DUF4350 domain-containing protein</fullName>
    </recommendedName>
</protein>
<sequence length="432" mass="46627">MAEGPAASSARSPRRRGSGGGAWVLAAIGAVLATGGWLWLSANFERQVREVRVGASPEARANPFLAAERFLTDSGIEAHSTTAPELLRDPPPPADMLVVDGLPPLNAARRERLRDWLAAGGRLLVEAVHLDTGDDAPRPEHFLAGFGAELRRDAQTGGDDEVLATVRLPDSPQPLTVGFAPGWYLADRLGAAAGEISADGHPRLLEYRVGAGTLYVVSDTLWLGNERIGRHDHALLLALLAADRESVWLLHAVSVPSLPMLLWRAAPAAVVSALLLLMLLLWHLSRRLGPLLPAPDAARRDLLEHLQAAGDFGWRQGRGGLLVAQTRRRLERQWLRRHPALRGLDTTERARRIAAQTGLSPDEVQAALYGPVGDAAGLVRVTAVLQRLVQTCAPGAGAERRHKGRSVAADTDKKRAPDTEPERQHQPLASRR</sequence>
<comment type="caution">
    <text evidence="4">The sequence shown here is derived from an EMBL/GenBank/DDBJ whole genome shotgun (WGS) entry which is preliminary data.</text>
</comment>
<dbReference type="Proteomes" id="UP000748752">
    <property type="component" value="Unassembled WGS sequence"/>
</dbReference>